<dbReference type="Proteomes" id="UP000037510">
    <property type="component" value="Unassembled WGS sequence"/>
</dbReference>
<evidence type="ECO:0000313" key="5">
    <source>
        <dbReference type="Proteomes" id="UP000037510"/>
    </source>
</evidence>
<gene>
    <name evidence="4" type="ORF">OBRU01_00955</name>
</gene>
<dbReference type="STRING" id="104452.A0A0L7LUD6"/>
<organism evidence="4 5">
    <name type="scientific">Operophtera brumata</name>
    <name type="common">Winter moth</name>
    <name type="synonym">Phalaena brumata</name>
    <dbReference type="NCBI Taxonomy" id="104452"/>
    <lineage>
        <taxon>Eukaryota</taxon>
        <taxon>Metazoa</taxon>
        <taxon>Ecdysozoa</taxon>
        <taxon>Arthropoda</taxon>
        <taxon>Hexapoda</taxon>
        <taxon>Insecta</taxon>
        <taxon>Pterygota</taxon>
        <taxon>Neoptera</taxon>
        <taxon>Endopterygota</taxon>
        <taxon>Lepidoptera</taxon>
        <taxon>Glossata</taxon>
        <taxon>Ditrysia</taxon>
        <taxon>Geometroidea</taxon>
        <taxon>Geometridae</taxon>
        <taxon>Larentiinae</taxon>
        <taxon>Operophtera</taxon>
    </lineage>
</organism>
<evidence type="ECO:0000256" key="2">
    <source>
        <dbReference type="SAM" id="MobiDB-lite"/>
    </source>
</evidence>
<reference evidence="4 5" key="1">
    <citation type="journal article" date="2015" name="Genome Biol. Evol.">
        <title>The genome of winter moth (Operophtera brumata) provides a genomic perspective on sexual dimorphism and phenology.</title>
        <authorList>
            <person name="Derks M.F."/>
            <person name="Smit S."/>
            <person name="Salis L."/>
            <person name="Schijlen E."/>
            <person name="Bossers A."/>
            <person name="Mateman C."/>
            <person name="Pijl A.S."/>
            <person name="de Ridder D."/>
            <person name="Groenen M.A."/>
            <person name="Visser M.E."/>
            <person name="Megens H.J."/>
        </authorList>
    </citation>
    <scope>NUCLEOTIDE SEQUENCE [LARGE SCALE GENOMIC DNA]</scope>
    <source>
        <strain evidence="4">WM2013NL</strain>
        <tissue evidence="4">Head and thorax</tissue>
    </source>
</reference>
<proteinExistence type="predicted"/>
<dbReference type="Gene3D" id="3.60.10.10">
    <property type="entry name" value="Endonuclease/exonuclease/phosphatase"/>
    <property type="match status" value="1"/>
</dbReference>
<evidence type="ECO:0000256" key="1">
    <source>
        <dbReference type="SAM" id="Coils"/>
    </source>
</evidence>
<dbReference type="SUPFAM" id="SSF56219">
    <property type="entry name" value="DNase I-like"/>
    <property type="match status" value="1"/>
</dbReference>
<dbReference type="PANTHER" id="PTHR47510:SF3">
    <property type="entry name" value="ENDO_EXONUCLEASE_PHOSPHATASE DOMAIN-CONTAINING PROTEIN"/>
    <property type="match status" value="1"/>
</dbReference>
<name>A0A0L7LUD6_OPEBR</name>
<dbReference type="Pfam" id="PF03372">
    <property type="entry name" value="Exo_endo_phos"/>
    <property type="match status" value="1"/>
</dbReference>
<feature type="region of interest" description="Disordered" evidence="2">
    <location>
        <begin position="1"/>
        <end position="22"/>
    </location>
</feature>
<protein>
    <submittedName>
        <fullName evidence="4">Putative tick transposon</fullName>
    </submittedName>
</protein>
<dbReference type="EMBL" id="JTDY01000106">
    <property type="protein sequence ID" value="KOB78836.1"/>
    <property type="molecule type" value="Genomic_DNA"/>
</dbReference>
<dbReference type="PANTHER" id="PTHR47510">
    <property type="entry name" value="REVERSE TRANSCRIPTASE DOMAIN-CONTAINING PROTEIN"/>
    <property type="match status" value="1"/>
</dbReference>
<accession>A0A0L7LUD6</accession>
<dbReference type="GO" id="GO:0003824">
    <property type="term" value="F:catalytic activity"/>
    <property type="evidence" value="ECO:0007669"/>
    <property type="project" value="InterPro"/>
</dbReference>
<feature type="compositionally biased region" description="Polar residues" evidence="2">
    <location>
        <begin position="1"/>
        <end position="11"/>
    </location>
</feature>
<keyword evidence="1" id="KW-0175">Coiled coil</keyword>
<feature type="domain" description="Endonuclease/exonuclease/phosphatase" evidence="3">
    <location>
        <begin position="306"/>
        <end position="461"/>
    </location>
</feature>
<keyword evidence="5" id="KW-1185">Reference proteome</keyword>
<dbReference type="InterPro" id="IPR005135">
    <property type="entry name" value="Endo/exonuclease/phosphatase"/>
</dbReference>
<evidence type="ECO:0000259" key="3">
    <source>
        <dbReference type="Pfam" id="PF03372"/>
    </source>
</evidence>
<comment type="caution">
    <text evidence="4">The sequence shown here is derived from an EMBL/GenBank/DDBJ whole genome shotgun (WGS) entry which is preliminary data.</text>
</comment>
<sequence>MSLLRSPTNTQTGGGSQPDLSKISNVAEDSLITFRKRKRECDCGQETKEIRAELKSMTSLLEKFIDSNASIMSQMQVSIADVKTQITEIKVTNEQTISLIRENLAEVKTQITDIKSSSHIMSLEQTNIKVHVNQLEKEIAKGQNKIQSLESELNSFKLTAPLPSNSQTVTQPRMDEKLIREVQDRNARERNIIIVGVPEQTSSNAEERTCKDEADVMNITNLLIKDIPKPIKVIRIGKYTAGKIRRIKACYEAPMLAKHLLRNSYQTLQISKSRLNFLYLNARSIRKKGKLDELKCILHSIPTTTHVILVTETWIRSETQALELTLPNYTHYYNYRTDKKGGGVSAFIHNNLKHSLSESIYLDGNNYLWIRLEKLALEVGVVYYPGDTSYRTFLEAYESQLQQRSRAIIFGDFNIDLLKKEKEVKQYKLLVDGAGFTILNKISKKYCTRHSTTRKSIIDHVSSNLKNNNYHMAIINSSMSDHKQIYLELKKFKPTPIIRTKYEAIDYQMLYTSLEKADSDELSNDFTLLENKIKYYTMNSKTTKTKILNQPQKDWINKDLLSEINQRNYLWTELKQNPEDDSLEEKFKTKRNYTAKLIQNTKDAYYYKEFTKFSNKPKSMWKLINNLANNKIKQSCAPSKLTIDSKLITDINDDLYWQNKYPRIFMTISLLPYHTPLLG</sequence>
<dbReference type="InterPro" id="IPR036691">
    <property type="entry name" value="Endo/exonu/phosph_ase_sf"/>
</dbReference>
<dbReference type="AlphaFoldDB" id="A0A0L7LUD6"/>
<feature type="coiled-coil region" evidence="1">
    <location>
        <begin position="132"/>
        <end position="159"/>
    </location>
</feature>
<evidence type="ECO:0000313" key="4">
    <source>
        <dbReference type="EMBL" id="KOB78836.1"/>
    </source>
</evidence>